<feature type="signal peptide" evidence="1">
    <location>
        <begin position="1"/>
        <end position="23"/>
    </location>
</feature>
<gene>
    <name evidence="3" type="ORF">RBB77_08755</name>
</gene>
<evidence type="ECO:0000313" key="3">
    <source>
        <dbReference type="EMBL" id="XCB34967.1"/>
    </source>
</evidence>
<accession>A0AAU7ZVU4</accession>
<reference evidence="3" key="2">
    <citation type="journal article" date="2024" name="Environ. Microbiol.">
        <title>Genome analysis and description of Tunturibacter gen. nov. expands the diversity of Terriglobia in tundra soils.</title>
        <authorList>
            <person name="Messyasz A."/>
            <person name="Mannisto M.K."/>
            <person name="Kerkhof L.J."/>
            <person name="Haggblom M.M."/>
        </authorList>
    </citation>
    <scope>NUCLEOTIDE SEQUENCE</scope>
    <source>
        <strain evidence="3">X5P6</strain>
    </source>
</reference>
<dbReference type="InterPro" id="IPR032710">
    <property type="entry name" value="NTF2-like_dom_sf"/>
</dbReference>
<evidence type="ECO:0000256" key="1">
    <source>
        <dbReference type="SAM" id="SignalP"/>
    </source>
</evidence>
<feature type="chain" id="PRO_5043549187" evidence="1">
    <location>
        <begin position="24"/>
        <end position="166"/>
    </location>
</feature>
<keyword evidence="1" id="KW-0732">Signal</keyword>
<dbReference type="Gene3D" id="3.10.450.50">
    <property type="match status" value="1"/>
</dbReference>
<dbReference type="EMBL" id="CP132942">
    <property type="protein sequence ID" value="XCB34967.1"/>
    <property type="molecule type" value="Genomic_DNA"/>
</dbReference>
<dbReference type="InterPro" id="IPR027843">
    <property type="entry name" value="DUF4440"/>
</dbReference>
<protein>
    <submittedName>
        <fullName evidence="3">Nuclear transport factor 2 family protein</fullName>
    </submittedName>
</protein>
<organism evidence="3">
    <name type="scientific">Tunturiibacter psychrotolerans</name>
    <dbReference type="NCBI Taxonomy" id="3069686"/>
    <lineage>
        <taxon>Bacteria</taxon>
        <taxon>Pseudomonadati</taxon>
        <taxon>Acidobacteriota</taxon>
        <taxon>Terriglobia</taxon>
        <taxon>Terriglobales</taxon>
        <taxon>Acidobacteriaceae</taxon>
        <taxon>Tunturiibacter</taxon>
    </lineage>
</organism>
<feature type="domain" description="DUF4440" evidence="2">
    <location>
        <begin position="42"/>
        <end position="146"/>
    </location>
</feature>
<dbReference type="Pfam" id="PF14534">
    <property type="entry name" value="DUF4440"/>
    <property type="match status" value="1"/>
</dbReference>
<dbReference type="AlphaFoldDB" id="A0AAU7ZVU4"/>
<name>A0AAU7ZVU4_9BACT</name>
<sequence length="166" mass="17929">MLMRVRGVFAAAALALMFFVAVDSSIGQEIALGADQGQVVDTVKAVFAAATVDDLAKFHAVVAPRFYLYDAGARFDGDAIMALIKAQHAKGTRYVWNVTEPDVHVIGDTAWIAYVNKGAVTDESGTRAQSWLESAFLERHGGVWKIVFMHSTRVPATPPSATVSMR</sequence>
<reference evidence="3" key="1">
    <citation type="submission" date="2023-08" db="EMBL/GenBank/DDBJ databases">
        <authorList>
            <person name="Messyasz A."/>
            <person name="Mannisto M.K."/>
            <person name="Kerkhof L.J."/>
            <person name="Haggblom M."/>
        </authorList>
    </citation>
    <scope>NUCLEOTIDE SEQUENCE</scope>
    <source>
        <strain evidence="3">X5P6</strain>
    </source>
</reference>
<proteinExistence type="predicted"/>
<evidence type="ECO:0000259" key="2">
    <source>
        <dbReference type="Pfam" id="PF14534"/>
    </source>
</evidence>
<dbReference type="SUPFAM" id="SSF54427">
    <property type="entry name" value="NTF2-like"/>
    <property type="match status" value="1"/>
</dbReference>
<dbReference type="RefSeq" id="WP_353066581.1">
    <property type="nucleotide sequence ID" value="NZ_CP132942.1"/>
</dbReference>
<dbReference type="KEGG" id="tpsc:RBB77_08755"/>